<sequence length="89" mass="9556">MGWVFLCLHRFDRTDRFYDWDLQMSPVIVTGANPATIAHSSTYTVTDTIAVNGAFSPTQFPMLFPASLPSPASRPAPAVSATVTHTAAG</sequence>
<gene>
    <name evidence="1" type="ORF">CTA1_5578</name>
</gene>
<name>A0A4U6X0G4_9PEZI</name>
<dbReference type="Proteomes" id="UP000310108">
    <property type="component" value="Unassembled WGS sequence"/>
</dbReference>
<evidence type="ECO:0000313" key="1">
    <source>
        <dbReference type="EMBL" id="TKW48484.1"/>
    </source>
</evidence>
<proteinExistence type="predicted"/>
<dbReference type="EMBL" id="PJEX01000967">
    <property type="protein sequence ID" value="TKW48484.1"/>
    <property type="molecule type" value="Genomic_DNA"/>
</dbReference>
<reference evidence="1 2" key="1">
    <citation type="journal article" date="2019" name="PLoS ONE">
        <title>Comparative genome analysis indicates high evolutionary potential of pathogenicity genes in Colletotrichum tanaceti.</title>
        <authorList>
            <person name="Lelwala R.V."/>
            <person name="Korhonen P.K."/>
            <person name="Young N.D."/>
            <person name="Scott J.B."/>
            <person name="Ades P.A."/>
            <person name="Gasser R.B."/>
            <person name="Taylor P.W.J."/>
        </authorList>
    </citation>
    <scope>NUCLEOTIDE SEQUENCE [LARGE SCALE GENOMIC DNA]</scope>
    <source>
        <strain evidence="1">BRIP57314</strain>
    </source>
</reference>
<protein>
    <submittedName>
        <fullName evidence="1">Uncharacterized protein</fullName>
    </submittedName>
</protein>
<accession>A0A4U6X0G4</accession>
<keyword evidence="2" id="KW-1185">Reference proteome</keyword>
<organism evidence="1 2">
    <name type="scientific">Colletotrichum tanaceti</name>
    <dbReference type="NCBI Taxonomy" id="1306861"/>
    <lineage>
        <taxon>Eukaryota</taxon>
        <taxon>Fungi</taxon>
        <taxon>Dikarya</taxon>
        <taxon>Ascomycota</taxon>
        <taxon>Pezizomycotina</taxon>
        <taxon>Sordariomycetes</taxon>
        <taxon>Hypocreomycetidae</taxon>
        <taxon>Glomerellales</taxon>
        <taxon>Glomerellaceae</taxon>
        <taxon>Colletotrichum</taxon>
        <taxon>Colletotrichum destructivum species complex</taxon>
    </lineage>
</organism>
<dbReference type="AlphaFoldDB" id="A0A4U6X0G4"/>
<evidence type="ECO:0000313" key="2">
    <source>
        <dbReference type="Proteomes" id="UP000310108"/>
    </source>
</evidence>
<comment type="caution">
    <text evidence="1">The sequence shown here is derived from an EMBL/GenBank/DDBJ whole genome shotgun (WGS) entry which is preliminary data.</text>
</comment>